<dbReference type="InterPro" id="IPR000073">
    <property type="entry name" value="AB_hydrolase_1"/>
</dbReference>
<proteinExistence type="predicted"/>
<organism evidence="3 4">
    <name type="scientific">Sorangium cellulosum</name>
    <name type="common">Polyangium cellulosum</name>
    <dbReference type="NCBI Taxonomy" id="56"/>
    <lineage>
        <taxon>Bacteria</taxon>
        <taxon>Pseudomonadati</taxon>
        <taxon>Myxococcota</taxon>
        <taxon>Polyangia</taxon>
        <taxon>Polyangiales</taxon>
        <taxon>Polyangiaceae</taxon>
        <taxon>Sorangium</taxon>
    </lineage>
</organism>
<sequence>MARLDLGGCELYYEELGHGRPVVFLHGVCMSGRFFHRQLPYFSARYRAVAPDLRSHGRSTQVPSGHTLPTYARDLRVFLERLALDGVVLVGWSMGCLVIWEYVRQFGTARLAATVLVEQSPSDFKWPGWPLGVFDLPALTESMEQLQTDRDAFADEFISLMFKHPPGEADRRWMFDEITRMQQSSAGAILFDQTVRDYRPVLGALAVPSLVVVGRDEKLVPVAAGEHLVRHLPDARLLVFEESGHCPFLEEPDRFNEEVHRFIRALP</sequence>
<evidence type="ECO:0000313" key="3">
    <source>
        <dbReference type="EMBL" id="KYF59640.1"/>
    </source>
</evidence>
<evidence type="ECO:0000256" key="1">
    <source>
        <dbReference type="ARBA" id="ARBA00022801"/>
    </source>
</evidence>
<dbReference type="GO" id="GO:0016020">
    <property type="term" value="C:membrane"/>
    <property type="evidence" value="ECO:0007669"/>
    <property type="project" value="TreeGrafter"/>
</dbReference>
<dbReference type="SUPFAM" id="SSF53474">
    <property type="entry name" value="alpha/beta-Hydrolases"/>
    <property type="match status" value="1"/>
</dbReference>
<dbReference type="Pfam" id="PF00561">
    <property type="entry name" value="Abhydrolase_1"/>
    <property type="match status" value="1"/>
</dbReference>
<protein>
    <submittedName>
        <fullName evidence="3">Alpha/beta hydrolase</fullName>
    </submittedName>
</protein>
<dbReference type="Proteomes" id="UP000075420">
    <property type="component" value="Unassembled WGS sequence"/>
</dbReference>
<comment type="caution">
    <text evidence="3">The sequence shown here is derived from an EMBL/GenBank/DDBJ whole genome shotgun (WGS) entry which is preliminary data.</text>
</comment>
<dbReference type="InterPro" id="IPR029058">
    <property type="entry name" value="AB_hydrolase_fold"/>
</dbReference>
<reference evidence="3 4" key="1">
    <citation type="submission" date="2014-02" db="EMBL/GenBank/DDBJ databases">
        <title>The small core and large imbalanced accessory genome model reveals a collaborative survival strategy of Sorangium cellulosum strains in nature.</title>
        <authorList>
            <person name="Han K."/>
            <person name="Peng R."/>
            <person name="Blom J."/>
            <person name="Li Y.-Z."/>
        </authorList>
    </citation>
    <scope>NUCLEOTIDE SEQUENCE [LARGE SCALE GENOMIC DNA]</scope>
    <source>
        <strain evidence="3 4">So0157-25</strain>
    </source>
</reference>
<dbReference type="Gene3D" id="3.40.50.1820">
    <property type="entry name" value="alpha/beta hydrolase"/>
    <property type="match status" value="1"/>
</dbReference>
<name>A0A150PVC3_SORCE</name>
<dbReference type="EMBL" id="JELY01000361">
    <property type="protein sequence ID" value="KYF59640.1"/>
    <property type="molecule type" value="Genomic_DNA"/>
</dbReference>
<feature type="domain" description="AB hydrolase-1" evidence="2">
    <location>
        <begin position="21"/>
        <end position="252"/>
    </location>
</feature>
<dbReference type="PRINTS" id="PR00111">
    <property type="entry name" value="ABHYDROLASE"/>
</dbReference>
<dbReference type="GO" id="GO:0016787">
    <property type="term" value="F:hydrolase activity"/>
    <property type="evidence" value="ECO:0007669"/>
    <property type="project" value="UniProtKB-KW"/>
</dbReference>
<accession>A0A150PVC3</accession>
<keyword evidence="1 3" id="KW-0378">Hydrolase</keyword>
<dbReference type="InterPro" id="IPR050266">
    <property type="entry name" value="AB_hydrolase_sf"/>
</dbReference>
<gene>
    <name evidence="3" type="ORF">BE08_20805</name>
</gene>
<evidence type="ECO:0000313" key="4">
    <source>
        <dbReference type="Proteomes" id="UP000075420"/>
    </source>
</evidence>
<dbReference type="PANTHER" id="PTHR43798:SF31">
    <property type="entry name" value="AB HYDROLASE SUPERFAMILY PROTEIN YCLE"/>
    <property type="match status" value="1"/>
</dbReference>
<evidence type="ECO:0000259" key="2">
    <source>
        <dbReference type="Pfam" id="PF00561"/>
    </source>
</evidence>
<dbReference type="AlphaFoldDB" id="A0A150PVC3"/>
<dbReference type="PANTHER" id="PTHR43798">
    <property type="entry name" value="MONOACYLGLYCEROL LIPASE"/>
    <property type="match status" value="1"/>
</dbReference>